<accession>A0ACC3CW35</accession>
<dbReference type="Proteomes" id="UP001186974">
    <property type="component" value="Unassembled WGS sequence"/>
</dbReference>
<evidence type="ECO:0000313" key="1">
    <source>
        <dbReference type="EMBL" id="KAK3045405.1"/>
    </source>
</evidence>
<feature type="non-terminal residue" evidence="1">
    <location>
        <position position="238"/>
    </location>
</feature>
<comment type="caution">
    <text evidence="1">The sequence shown here is derived from an EMBL/GenBank/DDBJ whole genome shotgun (WGS) entry which is preliminary data.</text>
</comment>
<reference evidence="1" key="1">
    <citation type="submission" date="2024-09" db="EMBL/GenBank/DDBJ databases">
        <title>Black Yeasts Isolated from many extreme environments.</title>
        <authorList>
            <person name="Coleine C."/>
            <person name="Stajich J.E."/>
            <person name="Selbmann L."/>
        </authorList>
    </citation>
    <scope>NUCLEOTIDE SEQUENCE</scope>
    <source>
        <strain evidence="1">CCFEE 5737</strain>
    </source>
</reference>
<dbReference type="EMBL" id="JAWDJW010010685">
    <property type="protein sequence ID" value="KAK3045405.1"/>
    <property type="molecule type" value="Genomic_DNA"/>
</dbReference>
<sequence length="238" mass="26700">MSTKGQVNGINPHVSKLHLKSSNHVPPPPDMSHASSGTDTTVCDQHDPTTKRQDDTKYHAPSGFRVQPAKIDVVPDSSTLKLLQTLALEDAETQSYQSGTTTISARTPLVRLKRHTYEVDALPNTVYRYTLRFGDGPDSHAWKKDMILKLIEHEGDHTAKSTAACDWHSIILSTRPMFNVDGENEKIFKFETDGKPISITVKLEKLEHFKGRDDRAKILNVLLQQRAFEGDRTLSSRD</sequence>
<gene>
    <name evidence="1" type="ORF">LTS18_013880</name>
</gene>
<evidence type="ECO:0000313" key="2">
    <source>
        <dbReference type="Proteomes" id="UP001186974"/>
    </source>
</evidence>
<name>A0ACC3CW35_9PEZI</name>
<protein>
    <submittedName>
        <fullName evidence="1">Uncharacterized protein</fullName>
    </submittedName>
</protein>
<proteinExistence type="predicted"/>
<keyword evidence="2" id="KW-1185">Reference proteome</keyword>
<organism evidence="1 2">
    <name type="scientific">Coniosporium uncinatum</name>
    <dbReference type="NCBI Taxonomy" id="93489"/>
    <lineage>
        <taxon>Eukaryota</taxon>
        <taxon>Fungi</taxon>
        <taxon>Dikarya</taxon>
        <taxon>Ascomycota</taxon>
        <taxon>Pezizomycotina</taxon>
        <taxon>Dothideomycetes</taxon>
        <taxon>Dothideomycetes incertae sedis</taxon>
        <taxon>Coniosporium</taxon>
    </lineage>
</organism>